<keyword evidence="5" id="KW-0479">Metal-binding</keyword>
<dbReference type="PANTHER" id="PTHR21330:SF1">
    <property type="entry name" value="E3 SUMO-PROTEIN LIGASE NSE2"/>
    <property type="match status" value="1"/>
</dbReference>
<keyword evidence="6 10" id="KW-0863">Zinc-finger</keyword>
<dbReference type="AlphaFoldDB" id="A0A834ZQ03"/>
<reference evidence="12 13" key="1">
    <citation type="submission" date="2020-04" db="EMBL/GenBank/DDBJ databases">
        <title>Plant Genome Project.</title>
        <authorList>
            <person name="Zhang R.-G."/>
        </authorList>
    </citation>
    <scope>NUCLEOTIDE SEQUENCE [LARGE SCALE GENOMIC DNA]</scope>
    <source>
        <strain evidence="12">YNK0</strain>
        <tissue evidence="12">Leaf</tissue>
    </source>
</reference>
<dbReference type="InterPro" id="IPR013083">
    <property type="entry name" value="Znf_RING/FYVE/PHD"/>
</dbReference>
<evidence type="ECO:0000259" key="11">
    <source>
        <dbReference type="PROSITE" id="PS51044"/>
    </source>
</evidence>
<evidence type="ECO:0000313" key="12">
    <source>
        <dbReference type="EMBL" id="KAF8409178.1"/>
    </source>
</evidence>
<evidence type="ECO:0000256" key="4">
    <source>
        <dbReference type="ARBA" id="ARBA00022679"/>
    </source>
</evidence>
<keyword evidence="8" id="KW-0862">Zinc</keyword>
<evidence type="ECO:0000256" key="9">
    <source>
        <dbReference type="ARBA" id="ARBA00023242"/>
    </source>
</evidence>
<evidence type="ECO:0000256" key="10">
    <source>
        <dbReference type="PROSITE-ProRule" id="PRU00452"/>
    </source>
</evidence>
<comment type="similarity">
    <text evidence="3">Belongs to the NSE2 family.</text>
</comment>
<gene>
    <name evidence="12" type="ORF">HHK36_005252</name>
</gene>
<keyword evidence="7" id="KW-0833">Ubl conjugation pathway</keyword>
<dbReference type="GO" id="GO:0000724">
    <property type="term" value="P:double-strand break repair via homologous recombination"/>
    <property type="evidence" value="ECO:0007669"/>
    <property type="project" value="InterPro"/>
</dbReference>
<evidence type="ECO:0000256" key="5">
    <source>
        <dbReference type="ARBA" id="ARBA00022723"/>
    </source>
</evidence>
<accession>A0A834ZQ03</accession>
<dbReference type="Gene3D" id="3.30.40.10">
    <property type="entry name" value="Zinc/RING finger domain, C3HC4 (zinc finger)"/>
    <property type="match status" value="1"/>
</dbReference>
<dbReference type="InterPro" id="IPR026846">
    <property type="entry name" value="Nse2(Mms21)"/>
</dbReference>
<dbReference type="PROSITE" id="PS51044">
    <property type="entry name" value="ZF_SP_RING"/>
    <property type="match status" value="1"/>
</dbReference>
<dbReference type="CDD" id="cd16651">
    <property type="entry name" value="SPL-RING_NSE2"/>
    <property type="match status" value="1"/>
</dbReference>
<comment type="subcellular location">
    <subcellularLocation>
        <location evidence="1">Nucleus</location>
    </subcellularLocation>
</comment>
<dbReference type="GO" id="GO:0005634">
    <property type="term" value="C:nucleus"/>
    <property type="evidence" value="ECO:0007669"/>
    <property type="project" value="UniProtKB-SubCell"/>
</dbReference>
<name>A0A834ZQ03_TETSI</name>
<dbReference type="UniPathway" id="UPA00886"/>
<organism evidence="12 13">
    <name type="scientific">Tetracentron sinense</name>
    <name type="common">Spur-leaf</name>
    <dbReference type="NCBI Taxonomy" id="13715"/>
    <lineage>
        <taxon>Eukaryota</taxon>
        <taxon>Viridiplantae</taxon>
        <taxon>Streptophyta</taxon>
        <taxon>Embryophyta</taxon>
        <taxon>Tracheophyta</taxon>
        <taxon>Spermatophyta</taxon>
        <taxon>Magnoliopsida</taxon>
        <taxon>Trochodendrales</taxon>
        <taxon>Trochodendraceae</taxon>
        <taxon>Tetracentron</taxon>
    </lineage>
</organism>
<evidence type="ECO:0000256" key="8">
    <source>
        <dbReference type="ARBA" id="ARBA00022833"/>
    </source>
</evidence>
<evidence type="ECO:0000256" key="3">
    <source>
        <dbReference type="ARBA" id="ARBA00008212"/>
    </source>
</evidence>
<dbReference type="GO" id="GO:0016925">
    <property type="term" value="P:protein sumoylation"/>
    <property type="evidence" value="ECO:0007669"/>
    <property type="project" value="UniProtKB-UniPathway"/>
</dbReference>
<proteinExistence type="inferred from homology"/>
<evidence type="ECO:0000256" key="6">
    <source>
        <dbReference type="ARBA" id="ARBA00022771"/>
    </source>
</evidence>
<dbReference type="PANTHER" id="PTHR21330">
    <property type="entry name" value="E3 SUMO-PROTEIN LIGASE NSE2"/>
    <property type="match status" value="1"/>
</dbReference>
<dbReference type="Pfam" id="PF11789">
    <property type="entry name" value="zf-Nse"/>
    <property type="match status" value="1"/>
</dbReference>
<dbReference type="GO" id="GO:0030915">
    <property type="term" value="C:Smc5-Smc6 complex"/>
    <property type="evidence" value="ECO:0007669"/>
    <property type="project" value="InterPro"/>
</dbReference>
<evidence type="ECO:0000313" key="13">
    <source>
        <dbReference type="Proteomes" id="UP000655225"/>
    </source>
</evidence>
<dbReference type="Proteomes" id="UP000655225">
    <property type="component" value="Unassembled WGS sequence"/>
</dbReference>
<evidence type="ECO:0000256" key="7">
    <source>
        <dbReference type="ARBA" id="ARBA00022786"/>
    </source>
</evidence>
<dbReference type="InterPro" id="IPR004181">
    <property type="entry name" value="Znf_MIZ"/>
</dbReference>
<feature type="domain" description="SP-RING-type" evidence="11">
    <location>
        <begin position="156"/>
        <end position="244"/>
    </location>
</feature>
<comment type="pathway">
    <text evidence="2">Protein modification; protein sumoylation.</text>
</comment>
<evidence type="ECO:0000256" key="1">
    <source>
        <dbReference type="ARBA" id="ARBA00004123"/>
    </source>
</evidence>
<keyword evidence="4" id="KW-0808">Transferase</keyword>
<dbReference type="SUPFAM" id="SSF57850">
    <property type="entry name" value="RING/U-box"/>
    <property type="match status" value="1"/>
</dbReference>
<dbReference type="GO" id="GO:0061665">
    <property type="term" value="F:SUMO ligase activity"/>
    <property type="evidence" value="ECO:0007669"/>
    <property type="project" value="TreeGrafter"/>
</dbReference>
<keyword evidence="13" id="KW-1185">Reference proteome</keyword>
<protein>
    <recommendedName>
        <fullName evidence="11">SP-RING-type domain-containing protein</fullName>
    </recommendedName>
</protein>
<dbReference type="EMBL" id="JABCRI010000003">
    <property type="protein sequence ID" value="KAF8409178.1"/>
    <property type="molecule type" value="Genomic_DNA"/>
</dbReference>
<comment type="caution">
    <text evidence="12">The sequence shown here is derived from an EMBL/GenBank/DDBJ whole genome shotgun (WGS) entry which is preliminary data.</text>
</comment>
<keyword evidence="9" id="KW-0539">Nucleus</keyword>
<evidence type="ECO:0000256" key="2">
    <source>
        <dbReference type="ARBA" id="ARBA00004718"/>
    </source>
</evidence>
<dbReference type="GO" id="GO:0008270">
    <property type="term" value="F:zinc ion binding"/>
    <property type="evidence" value="ECO:0007669"/>
    <property type="project" value="UniProtKB-KW"/>
</dbReference>
<dbReference type="OrthoDB" id="26899at2759"/>
<sequence>MASTSASRGDGGAGRIRTAASTLSSDSQSLIAEIRKGLIMMKEIAVDLEKDNQSQMVKELEDAVVELLTASDDCTHFSSAVQSVGNGYHLGDEATDFKKLFEDEVEKLKATSSSVSQNHPLLRQFKQAIWCIKILSVLITSLQNVHHEGQPMPGEEQEDIVMTSTQSNLLNITCPLSGKPVIELADPVRSMDCKHIYEKKAVLHYIKSKSASSICPVAGCPKILQAGRVVCDPLLLIEIDEMRSMSKQTAIPTVVEDFTELDDED</sequence>
<dbReference type="OMA" id="VECKHIY"/>